<dbReference type="AlphaFoldDB" id="A0A8T4IC27"/>
<accession>A0A8T4IC27</accession>
<dbReference type="EMBL" id="JAGRQC010000001">
    <property type="protein sequence ID" value="MBR0551384.1"/>
    <property type="molecule type" value="Genomic_DNA"/>
</dbReference>
<proteinExistence type="predicted"/>
<gene>
    <name evidence="1" type="ORF">J7S20_02560</name>
</gene>
<reference evidence="1" key="1">
    <citation type="submission" date="2021-04" db="EMBL/GenBank/DDBJ databases">
        <title>Ouciella asimina sp. nov., isolated from the surface seawater in the hydrothermal field of Okinawa Trough.</title>
        <authorList>
            <person name="Shuang W."/>
        </authorList>
    </citation>
    <scope>NUCLEOTIDE SEQUENCE</scope>
    <source>
        <strain evidence="1">LXI357</strain>
    </source>
</reference>
<dbReference type="InterPro" id="IPR019285">
    <property type="entry name" value="DUF2336"/>
</dbReference>
<protein>
    <submittedName>
        <fullName evidence="1">DUF2336 domain-containing protein</fullName>
    </submittedName>
</protein>
<comment type="caution">
    <text evidence="1">The sequence shown here is derived from an EMBL/GenBank/DDBJ whole genome shotgun (WGS) entry which is preliminary data.</text>
</comment>
<dbReference type="Pfam" id="PF10098">
    <property type="entry name" value="DUF2336"/>
    <property type="match status" value="1"/>
</dbReference>
<evidence type="ECO:0000313" key="2">
    <source>
        <dbReference type="Proteomes" id="UP000676996"/>
    </source>
</evidence>
<keyword evidence="2" id="KW-1185">Reference proteome</keyword>
<organism evidence="1 2">
    <name type="scientific">Stakelama marina</name>
    <dbReference type="NCBI Taxonomy" id="2826939"/>
    <lineage>
        <taxon>Bacteria</taxon>
        <taxon>Pseudomonadati</taxon>
        <taxon>Pseudomonadota</taxon>
        <taxon>Alphaproteobacteria</taxon>
        <taxon>Sphingomonadales</taxon>
        <taxon>Sphingomonadaceae</taxon>
        <taxon>Stakelama</taxon>
    </lineage>
</organism>
<sequence length="368" mass="39751">MSGRDVDMHGGAAKGANRLLASVAALTARARGREMAALRTVLRGDSAWLDDRRRWAVGMALRATVVAVEEEIRAVAVPQLLSIGEETLAERVETLPTVADRVISEDSESNRRVAAEVVAVTRLRLLGSAIPPQAPEHHDQPSLLARLAERDHMMVTPAAMALLKAEADADNGDGSGPVILPEPIRGPLVWRVAAAIRLAIRSSGKMEADALDLALCDGARRSIDNHSEDIDAEEAAMRLAATLEAAGESLVEMIDQSLADRRISLFTALLAWALRVEFSAIRDLIFDDMGNGLWVAMRAADLPRDMIARAAFLLSEAGSRHDIEALADTLDTLMEIAPDDARAALAHLTLDSEYRHALRALAPKWVGW</sequence>
<name>A0A8T4IC27_9SPHN</name>
<dbReference type="RefSeq" id="WP_284052664.1">
    <property type="nucleotide sequence ID" value="NZ_JAGRQC010000001.1"/>
</dbReference>
<evidence type="ECO:0000313" key="1">
    <source>
        <dbReference type="EMBL" id="MBR0551384.1"/>
    </source>
</evidence>
<dbReference type="Proteomes" id="UP000676996">
    <property type="component" value="Unassembled WGS sequence"/>
</dbReference>